<dbReference type="Pfam" id="PF08404">
    <property type="entry name" value="Baculo_p74_N"/>
    <property type="match status" value="1"/>
</dbReference>
<keyword evidence="1" id="KW-0472">Membrane</keyword>
<name>A0A481SGE6_9BBAC</name>
<dbReference type="GO" id="GO:0019031">
    <property type="term" value="C:viral envelope"/>
    <property type="evidence" value="ECO:0007669"/>
    <property type="project" value="UniProtKB-KW"/>
</dbReference>
<reference evidence="3" key="1">
    <citation type="journal article" date="2019" name="J. Gen. Virol.">
        <title>Elucidating the genetic diversity of Phthorimaea operculella granulovirus (PhopGV).</title>
        <authorList>
            <person name="Larem A."/>
            <person name="Ben-Tiba S."/>
            <person name="Wennmann J.T."/>
            <person name="Gueli Alletti G."/>
            <person name="Jehle J.A."/>
        </authorList>
    </citation>
    <scope>NUCLEOTIDE SEQUENCE</scope>
    <source>
        <strain evidence="3">PhopGV-R</strain>
    </source>
</reference>
<evidence type="ECO:0000259" key="2">
    <source>
        <dbReference type="Pfam" id="PF08404"/>
    </source>
</evidence>
<proteinExistence type="predicted"/>
<feature type="domain" description="Baculoviridae p74 N-terminal" evidence="2">
    <location>
        <begin position="5"/>
        <end position="300"/>
    </location>
</feature>
<gene>
    <name evidence="3" type="primary">p74</name>
    <name evidence="3" type="ORF">PhopGVgp055</name>
</gene>
<keyword evidence="3" id="KW-0261">Viral envelope protein</keyword>
<dbReference type="InterPro" id="IPR007663">
    <property type="entry name" value="Baculo_p74"/>
</dbReference>
<feature type="transmembrane region" description="Helical" evidence="1">
    <location>
        <begin position="591"/>
        <end position="612"/>
    </location>
</feature>
<dbReference type="InterPro" id="IPR013613">
    <property type="entry name" value="Baculo_p74_N"/>
</dbReference>
<evidence type="ECO:0000313" key="3">
    <source>
        <dbReference type="EMBL" id="QBH67189.1"/>
    </source>
</evidence>
<evidence type="ECO:0000256" key="1">
    <source>
        <dbReference type="SAM" id="Phobius"/>
    </source>
</evidence>
<dbReference type="GO" id="GO:0019058">
    <property type="term" value="P:viral life cycle"/>
    <property type="evidence" value="ECO:0007669"/>
    <property type="project" value="InterPro"/>
</dbReference>
<dbReference type="Pfam" id="PF04583">
    <property type="entry name" value="Baculo_p74"/>
    <property type="match status" value="1"/>
</dbReference>
<keyword evidence="1" id="KW-0812">Transmembrane</keyword>
<dbReference type="EMBL" id="MK033575">
    <property type="protein sequence ID" value="QBH67189.1"/>
    <property type="molecule type" value="Genomic_DNA"/>
</dbReference>
<keyword evidence="1" id="KW-1133">Transmembrane helix</keyword>
<protein>
    <submittedName>
        <fullName evidence="3">Occlusion derived virus envelope protein P74</fullName>
    </submittedName>
</protein>
<organism evidence="3">
    <name type="scientific">Phthorimaea operculella granulovirus</name>
    <dbReference type="NCBI Taxonomy" id="192584"/>
    <lineage>
        <taxon>Viruses</taxon>
        <taxon>Viruses incertae sedis</taxon>
        <taxon>Naldaviricetes</taxon>
        <taxon>Lefavirales</taxon>
        <taxon>Baculoviridae</taxon>
        <taxon>Betabaculovirus</taxon>
        <taxon>Betabaculovirus phoperculellae</taxon>
    </lineage>
</organism>
<accession>A0A481SGE6</accession>
<sequence length="658" mass="74983">MATPTQLDITNAVIYVSHRDTLSFITRWRKKFPHILINYSVKWATYEYYVPPSMRNKSGIAVNLEFSSEGCESMSCFPYTETGVIDYLHSPIGGYTQTSNTPVQYNQPACFHLDPAMAARDGNIQSVELRYQNKKCIMVDSFTKAWMNAPYIRTSRHIVKGVDDVPGFDVSYDPNPMFPERIVGKFNDAYCRRFGRSERDNGCSQPWYEIFISFVLGESIFTTFKLSAQHVFAELRDFDYARPSAVLPPPPSPEGLDMLEAWYNLSDTTVDIDRELKMVYNNEFGIASDEILVYVANKGYTILKLDEESRRLNENLLLELFQRRQKAAARNLESEKSLEDIIVEFLEDHSFLMSILTDMGFNVLESTLNSMLTQLNKVLIPALTRMLSMQTRRVTAVLLGETYKASVVHAMNRAFVSTVSTVAKASVRAISAAASIANLALTFLTIADLVLMIWDPFGYNNMFPRGYLDDLSSAFLSAYYESIDAPTRDPIEFTPAHFANLIIDDDEEYFTESMLHMADYLTSLTVNSNGQILDWDDGETVSEIDESSLVGASLAANDTWTYFKWFCKRHDKLLGIKFNNDTTIQKEKPHILKNVIVGTGILGTIFSLIYYTKNYTILSKSEKTQISTLLLILIILWFLILMLPSIQYYTLIQDFYKT</sequence>
<feature type="transmembrane region" description="Helical" evidence="1">
    <location>
        <begin position="624"/>
        <end position="643"/>
    </location>
</feature>
<keyword evidence="3" id="KW-0946">Virion</keyword>